<gene>
    <name evidence="1" type="ORF">RJ640_029864</name>
</gene>
<evidence type="ECO:0000313" key="1">
    <source>
        <dbReference type="EMBL" id="KAK2967870.1"/>
    </source>
</evidence>
<reference evidence="1" key="1">
    <citation type="submission" date="2022-12" db="EMBL/GenBank/DDBJ databases">
        <title>Draft genome assemblies for two species of Escallonia (Escalloniales).</title>
        <authorList>
            <person name="Chanderbali A."/>
            <person name="Dervinis C."/>
            <person name="Anghel I."/>
            <person name="Soltis D."/>
            <person name="Soltis P."/>
            <person name="Zapata F."/>
        </authorList>
    </citation>
    <scope>NUCLEOTIDE SEQUENCE</scope>
    <source>
        <strain evidence="1">UCBG92.1500</strain>
        <tissue evidence="1">Leaf</tissue>
    </source>
</reference>
<accession>A0AA88QZC9</accession>
<organism evidence="1 2">
    <name type="scientific">Escallonia rubra</name>
    <dbReference type="NCBI Taxonomy" id="112253"/>
    <lineage>
        <taxon>Eukaryota</taxon>
        <taxon>Viridiplantae</taxon>
        <taxon>Streptophyta</taxon>
        <taxon>Embryophyta</taxon>
        <taxon>Tracheophyta</taxon>
        <taxon>Spermatophyta</taxon>
        <taxon>Magnoliopsida</taxon>
        <taxon>eudicotyledons</taxon>
        <taxon>Gunneridae</taxon>
        <taxon>Pentapetalae</taxon>
        <taxon>asterids</taxon>
        <taxon>campanulids</taxon>
        <taxon>Escalloniales</taxon>
        <taxon>Escalloniaceae</taxon>
        <taxon>Escallonia</taxon>
    </lineage>
</organism>
<dbReference type="EMBL" id="JAVXUO010002978">
    <property type="protein sequence ID" value="KAK2967870.1"/>
    <property type="molecule type" value="Genomic_DNA"/>
</dbReference>
<dbReference type="AlphaFoldDB" id="A0AA88QZC9"/>
<sequence length="160" mass="18500">MADFVEQQQQKRADVVCNFFTKPSKKNRNLRTRSFGADSDIEDGDSKVEISYIVPKRKQRSTPQNKLNFFSTASNEPRLLLVSSEEIQAQNEALDDSNNILIEDKALDDGNTIFFEDNQYRAGSWPEQRAADEIDGVVPRSFDYVNMWSFIPKTDRDFYK</sequence>
<proteinExistence type="predicted"/>
<comment type="caution">
    <text evidence="1">The sequence shown here is derived from an EMBL/GenBank/DDBJ whole genome shotgun (WGS) entry which is preliminary data.</text>
</comment>
<protein>
    <submittedName>
        <fullName evidence="1">Uncharacterized protein</fullName>
    </submittedName>
</protein>
<dbReference type="Proteomes" id="UP001187471">
    <property type="component" value="Unassembled WGS sequence"/>
</dbReference>
<name>A0AA88QZC9_9ASTE</name>
<keyword evidence="2" id="KW-1185">Reference proteome</keyword>
<evidence type="ECO:0000313" key="2">
    <source>
        <dbReference type="Proteomes" id="UP001187471"/>
    </source>
</evidence>